<organism evidence="2 3">
    <name type="scientific">Candidatus Thiodiazotropha lotti</name>
    <dbReference type="NCBI Taxonomy" id="2792787"/>
    <lineage>
        <taxon>Bacteria</taxon>
        <taxon>Pseudomonadati</taxon>
        <taxon>Pseudomonadota</taxon>
        <taxon>Gammaproteobacteria</taxon>
        <taxon>Chromatiales</taxon>
        <taxon>Sedimenticolaceae</taxon>
        <taxon>Candidatus Thiodiazotropha</taxon>
    </lineage>
</organism>
<dbReference type="PANTHER" id="PTHR33645">
    <property type="entry name" value="AMINOPEPTIDASE (DUF3754)"/>
    <property type="match status" value="1"/>
</dbReference>
<keyword evidence="1" id="KW-0472">Membrane</keyword>
<evidence type="ECO:0000313" key="2">
    <source>
        <dbReference type="EMBL" id="MCG7941084.1"/>
    </source>
</evidence>
<name>A0A9E4K9S5_9GAMM</name>
<dbReference type="Pfam" id="PF12576">
    <property type="entry name" value="DUF3754"/>
    <property type="match status" value="1"/>
</dbReference>
<evidence type="ECO:0000256" key="1">
    <source>
        <dbReference type="SAM" id="Phobius"/>
    </source>
</evidence>
<dbReference type="Proteomes" id="UP000886687">
    <property type="component" value="Unassembled WGS sequence"/>
</dbReference>
<feature type="transmembrane region" description="Helical" evidence="1">
    <location>
        <begin position="231"/>
        <end position="249"/>
    </location>
</feature>
<dbReference type="PANTHER" id="PTHR33645:SF11">
    <property type="entry name" value="AMINOPEPTIDASE (DUF3754)"/>
    <property type="match status" value="1"/>
</dbReference>
<dbReference type="InterPro" id="IPR022227">
    <property type="entry name" value="DUF3754"/>
</dbReference>
<proteinExistence type="predicted"/>
<feature type="transmembrane region" description="Helical" evidence="1">
    <location>
        <begin position="207"/>
        <end position="225"/>
    </location>
</feature>
<protein>
    <submittedName>
        <fullName evidence="2">DUF3754 domain-containing protein</fullName>
    </submittedName>
</protein>
<keyword evidence="1" id="KW-0812">Transmembrane</keyword>
<dbReference type="EMBL" id="JAEPDI010000020">
    <property type="protein sequence ID" value="MCG7941084.1"/>
    <property type="molecule type" value="Genomic_DNA"/>
</dbReference>
<dbReference type="AlphaFoldDB" id="A0A9E4K9S5"/>
<reference evidence="2" key="1">
    <citation type="journal article" date="2021" name="Proc. Natl. Acad. Sci. U.S.A.">
        <title>Global biogeography of chemosynthetic symbionts reveals both localized and globally distributed symbiont groups. .</title>
        <authorList>
            <person name="Osvatic J.T."/>
            <person name="Wilkins L.G.E."/>
            <person name="Leibrecht L."/>
            <person name="Leray M."/>
            <person name="Zauner S."/>
            <person name="Polzin J."/>
            <person name="Camacho Y."/>
            <person name="Gros O."/>
            <person name="van Gils J.A."/>
            <person name="Eisen J.A."/>
            <person name="Petersen J.M."/>
            <person name="Yuen B."/>
        </authorList>
    </citation>
    <scope>NUCLEOTIDE SEQUENCE</scope>
    <source>
        <strain evidence="2">MAGL173</strain>
    </source>
</reference>
<evidence type="ECO:0000313" key="3">
    <source>
        <dbReference type="Proteomes" id="UP000886687"/>
    </source>
</evidence>
<accession>A0A9E4K9S5</accession>
<sequence>MQEHKSIAQFDHFIPVSTSRLITALVRAGLSTEQVRVVHKIRRLITLQFSDRLIKLKQLYQPFNPDRELLVEGAESIQSADTIQQIKQLLHEANYSELTRQQIEYALEQTSPYGLDVKIDFDQFTDVSLFYRAKSQRSVMVRDWKTLFIKKRSVNLIAYQRICLLLHYPKEHHMSGIHIKLFKDILRPDLEMLFPDCKIRMKTIDKIKLAITGGGGTAGGLVATIGKLTAAVSPLAIVMAVAGFAALLWRQINKVFVQRTRYMASLAQNLYFNNLDNNMGAITYLIDQARQEEIKETLLAYGLINLQKINNSAELDSACETWLMEQFDCTIDFDIEDGLKKLVDYKLIEQQNDPLSCQSAEILCELLDRQWQEYMQLPENRI</sequence>
<comment type="caution">
    <text evidence="2">The sequence shown here is derived from an EMBL/GenBank/DDBJ whole genome shotgun (WGS) entry which is preliminary data.</text>
</comment>
<keyword evidence="1" id="KW-1133">Transmembrane helix</keyword>
<gene>
    <name evidence="2" type="ORF">JAZ04_19805</name>
</gene>